<keyword evidence="7" id="KW-1185">Reference proteome</keyword>
<dbReference type="GO" id="GO:0051287">
    <property type="term" value="F:NAD binding"/>
    <property type="evidence" value="ECO:0007669"/>
    <property type="project" value="InterPro"/>
</dbReference>
<dbReference type="GO" id="GO:0016491">
    <property type="term" value="F:oxidoreductase activity"/>
    <property type="evidence" value="ECO:0007669"/>
    <property type="project" value="UniProtKB-KW"/>
</dbReference>
<dbReference type="InterPro" id="IPR013328">
    <property type="entry name" value="6PGD_dom2"/>
</dbReference>
<dbReference type="Gene3D" id="3.40.50.720">
    <property type="entry name" value="NAD(P)-binding Rossmann-like Domain"/>
    <property type="match status" value="1"/>
</dbReference>
<dbReference type="InterPro" id="IPR036291">
    <property type="entry name" value="NAD(P)-bd_dom_sf"/>
</dbReference>
<dbReference type="AlphaFoldDB" id="A0A6A6Q4I8"/>
<evidence type="ECO:0000313" key="6">
    <source>
        <dbReference type="EMBL" id="KAF2486939.1"/>
    </source>
</evidence>
<keyword evidence="2" id="KW-0520">NAD</keyword>
<reference evidence="6" key="1">
    <citation type="journal article" date="2020" name="Stud. Mycol.">
        <title>101 Dothideomycetes genomes: a test case for predicting lifestyles and emergence of pathogens.</title>
        <authorList>
            <person name="Haridas S."/>
            <person name="Albert R."/>
            <person name="Binder M."/>
            <person name="Bloem J."/>
            <person name="Labutti K."/>
            <person name="Salamov A."/>
            <person name="Andreopoulos B."/>
            <person name="Baker S."/>
            <person name="Barry K."/>
            <person name="Bills G."/>
            <person name="Bluhm B."/>
            <person name="Cannon C."/>
            <person name="Castanera R."/>
            <person name="Culley D."/>
            <person name="Daum C."/>
            <person name="Ezra D."/>
            <person name="Gonzalez J."/>
            <person name="Henrissat B."/>
            <person name="Kuo A."/>
            <person name="Liang C."/>
            <person name="Lipzen A."/>
            <person name="Lutzoni F."/>
            <person name="Magnuson J."/>
            <person name="Mondo S."/>
            <person name="Nolan M."/>
            <person name="Ohm R."/>
            <person name="Pangilinan J."/>
            <person name="Park H.-J."/>
            <person name="Ramirez L."/>
            <person name="Alfaro M."/>
            <person name="Sun H."/>
            <person name="Tritt A."/>
            <person name="Yoshinaga Y."/>
            <person name="Zwiers L.-H."/>
            <person name="Turgeon B."/>
            <person name="Goodwin S."/>
            <person name="Spatafora J."/>
            <person name="Crous P."/>
            <person name="Grigoriev I."/>
        </authorList>
    </citation>
    <scope>NUCLEOTIDE SEQUENCE</scope>
    <source>
        <strain evidence="6">CBS 113389</strain>
    </source>
</reference>
<accession>A0A6A6Q4I8</accession>
<sequence>MSTNSVVVIGLGAMGGAIAVRLKEQGVDVTGYDINPEARERFRAASGKVAADVEVVRTADTVITSLPNDDNLCASLKEGGVIERLQPHQTFIEMSTTLPQTMVDVAESLRSKVRGVVDAPVSGGPNEAKAGKLSILVGVEGKDGDGEGDLAPATRELLSNLGTVHIIGRPGNGKALKLVNNAISLSNTALAMETFQLGTALGLDRETMFKVISTSGGSSTMFKKRIPYVLDNDYSARFSVSLAEKDTRLALQTAGKLHFPTPLLANVHQRYEAAMAQGLGNEDIVALIKLYVRE</sequence>
<dbReference type="RefSeq" id="XP_033593508.1">
    <property type="nucleotide sequence ID" value="XM_033738811.1"/>
</dbReference>
<dbReference type="Pfam" id="PF14833">
    <property type="entry name" value="NAD_binding_11"/>
    <property type="match status" value="1"/>
</dbReference>
<evidence type="ECO:0000313" key="7">
    <source>
        <dbReference type="Proteomes" id="UP000799767"/>
    </source>
</evidence>
<dbReference type="EMBL" id="MU001632">
    <property type="protein sequence ID" value="KAF2486939.1"/>
    <property type="molecule type" value="Genomic_DNA"/>
</dbReference>
<dbReference type="Pfam" id="PF03446">
    <property type="entry name" value="NAD_binding_2"/>
    <property type="match status" value="1"/>
</dbReference>
<organism evidence="6 7">
    <name type="scientific">Neohortaea acidophila</name>
    <dbReference type="NCBI Taxonomy" id="245834"/>
    <lineage>
        <taxon>Eukaryota</taxon>
        <taxon>Fungi</taxon>
        <taxon>Dikarya</taxon>
        <taxon>Ascomycota</taxon>
        <taxon>Pezizomycotina</taxon>
        <taxon>Dothideomycetes</taxon>
        <taxon>Dothideomycetidae</taxon>
        <taxon>Mycosphaerellales</taxon>
        <taxon>Teratosphaeriaceae</taxon>
        <taxon>Neohortaea</taxon>
    </lineage>
</organism>
<evidence type="ECO:0000256" key="3">
    <source>
        <dbReference type="PIRSR" id="PIRSR000103-1"/>
    </source>
</evidence>
<evidence type="ECO:0000256" key="1">
    <source>
        <dbReference type="ARBA" id="ARBA00023002"/>
    </source>
</evidence>
<dbReference type="InterPro" id="IPR015815">
    <property type="entry name" value="HIBADH-related"/>
</dbReference>
<dbReference type="InterPro" id="IPR006115">
    <property type="entry name" value="6PGDH_NADP-bd"/>
</dbReference>
<proteinExistence type="predicted"/>
<evidence type="ECO:0000256" key="2">
    <source>
        <dbReference type="ARBA" id="ARBA00023027"/>
    </source>
</evidence>
<name>A0A6A6Q4I8_9PEZI</name>
<feature type="domain" description="6-phosphogluconate dehydrogenase NADP-binding" evidence="4">
    <location>
        <begin position="6"/>
        <end position="141"/>
    </location>
</feature>
<dbReference type="GeneID" id="54479812"/>
<dbReference type="PIRSF" id="PIRSF000103">
    <property type="entry name" value="HIBADH"/>
    <property type="match status" value="1"/>
</dbReference>
<dbReference type="InterPro" id="IPR029154">
    <property type="entry name" value="HIBADH-like_NADP-bd"/>
</dbReference>
<dbReference type="Proteomes" id="UP000799767">
    <property type="component" value="Unassembled WGS sequence"/>
</dbReference>
<feature type="domain" description="3-hydroxyisobutyrate dehydrogenase-like NAD-binding" evidence="5">
    <location>
        <begin position="171"/>
        <end position="291"/>
    </location>
</feature>
<dbReference type="Gene3D" id="1.10.1040.10">
    <property type="entry name" value="N-(1-d-carboxylethyl)-l-norvaline Dehydrogenase, domain 2"/>
    <property type="match status" value="1"/>
</dbReference>
<dbReference type="OrthoDB" id="48988at2759"/>
<protein>
    <submittedName>
        <fullName evidence="6">3-hydroxyisobutyrate dehydrogenase</fullName>
    </submittedName>
</protein>
<gene>
    <name evidence="6" type="ORF">BDY17DRAFT_89347</name>
</gene>
<keyword evidence="1" id="KW-0560">Oxidoreductase</keyword>
<evidence type="ECO:0000259" key="4">
    <source>
        <dbReference type="Pfam" id="PF03446"/>
    </source>
</evidence>
<dbReference type="SUPFAM" id="SSF51735">
    <property type="entry name" value="NAD(P)-binding Rossmann-fold domains"/>
    <property type="match status" value="1"/>
</dbReference>
<dbReference type="GO" id="GO:0050661">
    <property type="term" value="F:NADP binding"/>
    <property type="evidence" value="ECO:0007669"/>
    <property type="project" value="InterPro"/>
</dbReference>
<evidence type="ECO:0000259" key="5">
    <source>
        <dbReference type="Pfam" id="PF14833"/>
    </source>
</evidence>
<dbReference type="PANTHER" id="PTHR43060:SF15">
    <property type="entry name" value="3-HYDROXYISOBUTYRATE DEHYDROGENASE-LIKE 1, MITOCHONDRIAL-RELATED"/>
    <property type="match status" value="1"/>
</dbReference>
<dbReference type="SUPFAM" id="SSF48179">
    <property type="entry name" value="6-phosphogluconate dehydrogenase C-terminal domain-like"/>
    <property type="match status" value="1"/>
</dbReference>
<feature type="active site" evidence="3">
    <location>
        <position position="177"/>
    </location>
</feature>
<dbReference type="PANTHER" id="PTHR43060">
    <property type="entry name" value="3-HYDROXYISOBUTYRATE DEHYDROGENASE-LIKE 1, MITOCHONDRIAL-RELATED"/>
    <property type="match status" value="1"/>
</dbReference>
<dbReference type="InterPro" id="IPR008927">
    <property type="entry name" value="6-PGluconate_DH-like_C_sf"/>
</dbReference>